<gene>
    <name evidence="1" type="ORF">OKIOD_LOCUS15296</name>
</gene>
<organism evidence="1 2">
    <name type="scientific">Oikopleura dioica</name>
    <name type="common">Tunicate</name>
    <dbReference type="NCBI Taxonomy" id="34765"/>
    <lineage>
        <taxon>Eukaryota</taxon>
        <taxon>Metazoa</taxon>
        <taxon>Chordata</taxon>
        <taxon>Tunicata</taxon>
        <taxon>Appendicularia</taxon>
        <taxon>Copelata</taxon>
        <taxon>Oikopleuridae</taxon>
        <taxon>Oikopleura</taxon>
    </lineage>
</organism>
<evidence type="ECO:0000313" key="2">
    <source>
        <dbReference type="Proteomes" id="UP001158576"/>
    </source>
</evidence>
<keyword evidence="2" id="KW-1185">Reference proteome</keyword>
<dbReference type="EMBL" id="OU015567">
    <property type="protein sequence ID" value="CAG5112304.1"/>
    <property type="molecule type" value="Genomic_DNA"/>
</dbReference>
<reference evidence="1 2" key="1">
    <citation type="submission" date="2021-04" db="EMBL/GenBank/DDBJ databases">
        <authorList>
            <person name="Bliznina A."/>
        </authorList>
    </citation>
    <scope>NUCLEOTIDE SEQUENCE [LARGE SCALE GENOMIC DNA]</scope>
</reference>
<name>A0ABN7T6Y2_OIKDI</name>
<sequence length="209" mass="24523">MNKFSIQLILEFITMRVYPRSLAGLSLKKAETENKFQLVEIETLLDRMAMETFAHEAGWEWMRRLISRDFLKSMDLLAGSSFVYEKVYLNQNFTFVRPLTITGAFRSSSHSGVFFHQMILDRIENNEYIIQNNQPTAQHSIKLCIPMTKEYFVDKEAYNRFFDPTTNVSAINDKKTNVFAPLTNEDLMEKDTWYLLPQAYSIEIQKAEE</sequence>
<protein>
    <submittedName>
        <fullName evidence="1">Oidioi.mRNA.OKI2018_I69.chr2.g6531.t1.cds</fullName>
    </submittedName>
</protein>
<proteinExistence type="predicted"/>
<evidence type="ECO:0000313" key="1">
    <source>
        <dbReference type="EMBL" id="CAG5112304.1"/>
    </source>
</evidence>
<dbReference type="Proteomes" id="UP001158576">
    <property type="component" value="Chromosome 2"/>
</dbReference>
<accession>A0ABN7T6Y2</accession>